<dbReference type="InterPro" id="IPR011990">
    <property type="entry name" value="TPR-like_helical_dom_sf"/>
</dbReference>
<dbReference type="Gene3D" id="1.25.40.10">
    <property type="entry name" value="Tetratricopeptide repeat domain"/>
    <property type="match status" value="1"/>
</dbReference>
<dbReference type="Proteomes" id="UP000053555">
    <property type="component" value="Unassembled WGS sequence"/>
</dbReference>
<proteinExistence type="predicted"/>
<dbReference type="AlphaFoldDB" id="A0A0B2R904"/>
<evidence type="ECO:0000313" key="1">
    <source>
        <dbReference type="EMBL" id="KHN28634.1"/>
    </source>
</evidence>
<dbReference type="EMBL" id="KN652597">
    <property type="protein sequence ID" value="KHN28634.1"/>
    <property type="molecule type" value="Genomic_DNA"/>
</dbReference>
<accession>A0A0B2R904</accession>
<gene>
    <name evidence="1" type="ORF">glysoja_040502</name>
</gene>
<name>A0A0B2R904_GLYSO</name>
<organism evidence="1">
    <name type="scientific">Glycine soja</name>
    <name type="common">Wild soybean</name>
    <dbReference type="NCBI Taxonomy" id="3848"/>
    <lineage>
        <taxon>Eukaryota</taxon>
        <taxon>Viridiplantae</taxon>
        <taxon>Streptophyta</taxon>
        <taxon>Embryophyta</taxon>
        <taxon>Tracheophyta</taxon>
        <taxon>Spermatophyta</taxon>
        <taxon>Magnoliopsida</taxon>
        <taxon>eudicotyledons</taxon>
        <taxon>Gunneridae</taxon>
        <taxon>Pentapetalae</taxon>
        <taxon>rosids</taxon>
        <taxon>fabids</taxon>
        <taxon>Fabales</taxon>
        <taxon>Fabaceae</taxon>
        <taxon>Papilionoideae</taxon>
        <taxon>50 kb inversion clade</taxon>
        <taxon>NPAAA clade</taxon>
        <taxon>indigoferoid/millettioid clade</taxon>
        <taxon>Phaseoleae</taxon>
        <taxon>Glycine</taxon>
        <taxon>Glycine subgen. Soja</taxon>
    </lineage>
</organism>
<reference evidence="1" key="1">
    <citation type="submission" date="2014-07" db="EMBL/GenBank/DDBJ databases">
        <title>Identification of a novel salt tolerance gene in wild soybean by whole-genome sequencing.</title>
        <authorList>
            <person name="Lam H.-M."/>
            <person name="Qi X."/>
            <person name="Li M.-W."/>
            <person name="Liu X."/>
            <person name="Xie M."/>
            <person name="Ni M."/>
            <person name="Xu X."/>
        </authorList>
    </citation>
    <scope>NUCLEOTIDE SEQUENCE [LARGE SCALE GENOMIC DNA]</scope>
    <source>
        <tissue evidence="1">Root</tissue>
    </source>
</reference>
<sequence length="80" mass="8834">MVAMLEEMGEKGLLTMETFSVAIKTFAEANQRKKAAGIFDLMKKYEFKVGVDVINFLLDSLSAAKLGKEAQAVFEKQGVE</sequence>
<protein>
    <submittedName>
        <fullName evidence="1">Pentatricopeptide repeat-containing protein, mitochondrial</fullName>
    </submittedName>
</protein>